<name>A0AAC9XWK9_9GAMM</name>
<protein>
    <submittedName>
        <fullName evidence="1">Uncharacterized protein</fullName>
    </submittedName>
</protein>
<dbReference type="AlphaFoldDB" id="A0AAC9XWK9"/>
<reference evidence="1 2" key="1">
    <citation type="submission" date="2015-03" db="EMBL/GenBank/DDBJ databases">
        <authorList>
            <person name="Xie B.-B."/>
            <person name="Rong J.-C."/>
            <person name="Qin Q.-L."/>
            <person name="Zhang Y.-Z."/>
        </authorList>
    </citation>
    <scope>NUCLEOTIDE SEQUENCE [LARGE SCALE GENOMIC DNA]</scope>
    <source>
        <strain evidence="1 2">KMM 661</strain>
    </source>
</reference>
<accession>A0AAC9XWK9</accession>
<evidence type="ECO:0000313" key="1">
    <source>
        <dbReference type="EMBL" id="ASM53476.1"/>
    </source>
</evidence>
<evidence type="ECO:0000313" key="2">
    <source>
        <dbReference type="Proteomes" id="UP000198329"/>
    </source>
</evidence>
<dbReference type="EMBL" id="CP011036">
    <property type="protein sequence ID" value="ASM53476.1"/>
    <property type="molecule type" value="Genomic_DNA"/>
</dbReference>
<dbReference type="Proteomes" id="UP000198329">
    <property type="component" value="Chromosome I"/>
</dbReference>
<dbReference type="KEGG" id="png:PNIG_a1293"/>
<sequence length="40" mass="4610">MFGINLLMVFKLLATRITHIKKALNKRSITLINTDTYTNT</sequence>
<gene>
    <name evidence="1" type="ORF">PNIG_a1293</name>
</gene>
<keyword evidence="2" id="KW-1185">Reference proteome</keyword>
<organism evidence="1 2">
    <name type="scientific">Pseudoalteromonas nigrifaciens</name>
    <dbReference type="NCBI Taxonomy" id="28109"/>
    <lineage>
        <taxon>Bacteria</taxon>
        <taxon>Pseudomonadati</taxon>
        <taxon>Pseudomonadota</taxon>
        <taxon>Gammaproteobacteria</taxon>
        <taxon>Alteromonadales</taxon>
        <taxon>Pseudoalteromonadaceae</taxon>
        <taxon>Pseudoalteromonas</taxon>
    </lineage>
</organism>
<proteinExistence type="predicted"/>